<sequence>MEHRTVILLDCHPEAQTLCVKGHDEASNVPSFPLWTCFMEATLEYCRIVFDLFDSRISASSVSVHIAGAPLELSVLNKWHEQNLMRISDNIKLISPCSVTPSPMRIPHALENVIKSLEANGSNDKKSDNIKARVILMLVGKV</sequence>
<protein>
    <submittedName>
        <fullName evidence="1">Uncharacterized protein</fullName>
    </submittedName>
</protein>
<dbReference type="InterPro" id="IPR019355">
    <property type="entry name" value="Cell_cycle_regulator_Mat89Bb"/>
</dbReference>
<gene>
    <name evidence="1" type="ORF">GLOINDRAFT_349240</name>
</gene>
<dbReference type="AlphaFoldDB" id="U9TPA2"/>
<dbReference type="VEuPathDB" id="FungiDB:RhiirFUN_021078"/>
<organism evidence="1">
    <name type="scientific">Rhizophagus irregularis (strain DAOM 181602 / DAOM 197198 / MUCL 43194)</name>
    <name type="common">Arbuscular mycorrhizal fungus</name>
    <name type="synonym">Glomus intraradices</name>
    <dbReference type="NCBI Taxonomy" id="747089"/>
    <lineage>
        <taxon>Eukaryota</taxon>
        <taxon>Fungi</taxon>
        <taxon>Fungi incertae sedis</taxon>
        <taxon>Mucoromycota</taxon>
        <taxon>Glomeromycotina</taxon>
        <taxon>Glomeromycetes</taxon>
        <taxon>Glomerales</taxon>
        <taxon>Glomeraceae</taxon>
        <taxon>Rhizophagus</taxon>
    </lineage>
</organism>
<dbReference type="HOGENOM" id="CLU_1820477_0_0_1"/>
<proteinExistence type="predicted"/>
<evidence type="ECO:0000313" key="1">
    <source>
        <dbReference type="EMBL" id="ESA08138.1"/>
    </source>
</evidence>
<feature type="non-terminal residue" evidence="1">
    <location>
        <position position="142"/>
    </location>
</feature>
<name>U9TPA2_RHIID</name>
<dbReference type="Pfam" id="PF10221">
    <property type="entry name" value="Mat89Bb"/>
    <property type="match status" value="1"/>
</dbReference>
<accession>U9TPA2</accession>
<dbReference type="EMBL" id="KI289530">
    <property type="protein sequence ID" value="ESA08138.1"/>
    <property type="molecule type" value="Genomic_DNA"/>
</dbReference>
<reference evidence="1" key="1">
    <citation type="submission" date="2013-07" db="EMBL/GenBank/DDBJ databases">
        <title>The genome of an arbuscular mycorrhizal fungus provides insights into the evolution of the oldest plant symbiosis.</title>
        <authorList>
            <consortium name="DOE Joint Genome Institute"/>
            <person name="Tisserant E."/>
            <person name="Malbreil M."/>
            <person name="Kuo A."/>
            <person name="Kohler A."/>
            <person name="Symeonidi A."/>
            <person name="Balestrini R."/>
            <person name="Charron P."/>
            <person name="Duensing N."/>
            <person name="Frei-dit-Frey N."/>
            <person name="Gianinazzi-Pearson V."/>
            <person name="Gilbert B."/>
            <person name="Handa Y."/>
            <person name="Hijri M."/>
            <person name="Kaul R."/>
            <person name="Kawaguchi M."/>
            <person name="Krajinski F."/>
            <person name="Lammers P."/>
            <person name="Lapierre D."/>
            <person name="Masclaux F.G."/>
            <person name="Murat C."/>
            <person name="Morin E."/>
            <person name="Ndikumana S."/>
            <person name="Pagni M."/>
            <person name="Petitpierre D."/>
            <person name="Requena N."/>
            <person name="Rosikiewicz P."/>
            <person name="Riley R."/>
            <person name="Saito K."/>
            <person name="San Clemente H."/>
            <person name="Shapiro H."/>
            <person name="van Tuinen D."/>
            <person name="Becard G."/>
            <person name="Bonfante P."/>
            <person name="Paszkowski U."/>
            <person name="Shachar-Hill Y."/>
            <person name="Young J.P."/>
            <person name="Sanders I.R."/>
            <person name="Henrissat B."/>
            <person name="Rensing S.A."/>
            <person name="Grigoriev I.V."/>
            <person name="Corradi N."/>
            <person name="Roux C."/>
            <person name="Martin F."/>
        </authorList>
    </citation>
    <scope>NUCLEOTIDE SEQUENCE</scope>
    <source>
        <strain evidence="1">DAOM 197198</strain>
    </source>
</reference>